<reference evidence="1 2" key="1">
    <citation type="submission" date="2021-06" db="EMBL/GenBank/DDBJ databases">
        <authorList>
            <person name="Kallberg Y."/>
            <person name="Tangrot J."/>
            <person name="Rosling A."/>
        </authorList>
    </citation>
    <scope>NUCLEOTIDE SEQUENCE [LARGE SCALE GENOMIC DNA]</scope>
    <source>
        <strain evidence="1 2">120-4 pot B 10/14</strain>
    </source>
</reference>
<protein>
    <submittedName>
        <fullName evidence="1">30033_t:CDS:1</fullName>
    </submittedName>
</protein>
<organism evidence="1 2">
    <name type="scientific">Gigaspora margarita</name>
    <dbReference type="NCBI Taxonomy" id="4874"/>
    <lineage>
        <taxon>Eukaryota</taxon>
        <taxon>Fungi</taxon>
        <taxon>Fungi incertae sedis</taxon>
        <taxon>Mucoromycota</taxon>
        <taxon>Glomeromycotina</taxon>
        <taxon>Glomeromycetes</taxon>
        <taxon>Diversisporales</taxon>
        <taxon>Gigasporaceae</taxon>
        <taxon>Gigaspora</taxon>
    </lineage>
</organism>
<proteinExistence type="predicted"/>
<comment type="caution">
    <text evidence="1">The sequence shown here is derived from an EMBL/GenBank/DDBJ whole genome shotgun (WGS) entry which is preliminary data.</text>
</comment>
<dbReference type="InterPro" id="IPR011333">
    <property type="entry name" value="SKP1/BTB/POZ_sf"/>
</dbReference>
<evidence type="ECO:0000313" key="1">
    <source>
        <dbReference type="EMBL" id="CAG8610287.1"/>
    </source>
</evidence>
<accession>A0ABN7UKJ0</accession>
<keyword evidence="2" id="KW-1185">Reference proteome</keyword>
<evidence type="ECO:0000313" key="2">
    <source>
        <dbReference type="Proteomes" id="UP000789901"/>
    </source>
</evidence>
<dbReference type="Gene3D" id="3.30.710.10">
    <property type="entry name" value="Potassium Channel Kv1.1, Chain A"/>
    <property type="match status" value="1"/>
</dbReference>
<name>A0ABN7UKJ0_GIGMA</name>
<dbReference type="EMBL" id="CAJVQB010003511">
    <property type="protein sequence ID" value="CAG8610287.1"/>
    <property type="molecule type" value="Genomic_DNA"/>
</dbReference>
<sequence length="125" mass="15541">MRPYFITINAKGSKFYIHKDYIKKYPETYLYGLMNFNDLKHDNVDERDYEIDVDYKPYIFDHIYLRWEGRSSYLYRKSKLNCKSIYDQCFCGKQKFIDDKFCYSCIESERKLLEYCNNRKRFERV</sequence>
<dbReference type="Proteomes" id="UP000789901">
    <property type="component" value="Unassembled WGS sequence"/>
</dbReference>
<gene>
    <name evidence="1" type="ORF">GMARGA_LOCUS7323</name>
</gene>
<dbReference type="SUPFAM" id="SSF54695">
    <property type="entry name" value="POZ domain"/>
    <property type="match status" value="1"/>
</dbReference>